<organism evidence="2 3">
    <name type="scientific">Apiospora rasikravindrae</name>
    <dbReference type="NCBI Taxonomy" id="990691"/>
    <lineage>
        <taxon>Eukaryota</taxon>
        <taxon>Fungi</taxon>
        <taxon>Dikarya</taxon>
        <taxon>Ascomycota</taxon>
        <taxon>Pezizomycotina</taxon>
        <taxon>Sordariomycetes</taxon>
        <taxon>Xylariomycetidae</taxon>
        <taxon>Amphisphaeriales</taxon>
        <taxon>Apiosporaceae</taxon>
        <taxon>Apiospora</taxon>
    </lineage>
</organism>
<protein>
    <submittedName>
        <fullName evidence="2">Uncharacterized protein</fullName>
    </submittedName>
</protein>
<feature type="region of interest" description="Disordered" evidence="1">
    <location>
        <begin position="1"/>
        <end position="27"/>
    </location>
</feature>
<keyword evidence="3" id="KW-1185">Reference proteome</keyword>
<reference evidence="2 3" key="1">
    <citation type="submission" date="2023-01" db="EMBL/GenBank/DDBJ databases">
        <title>Analysis of 21 Apiospora genomes using comparative genomics revels a genus with tremendous synthesis potential of carbohydrate active enzymes and secondary metabolites.</title>
        <authorList>
            <person name="Sorensen T."/>
        </authorList>
    </citation>
    <scope>NUCLEOTIDE SEQUENCE [LARGE SCALE GENOMIC DNA]</scope>
    <source>
        <strain evidence="2 3">CBS 33761</strain>
    </source>
</reference>
<dbReference type="EMBL" id="JAQQWK010000006">
    <property type="protein sequence ID" value="KAK8040198.1"/>
    <property type="molecule type" value="Genomic_DNA"/>
</dbReference>
<accession>A0ABR1T0U9</accession>
<evidence type="ECO:0000256" key="1">
    <source>
        <dbReference type="SAM" id="MobiDB-lite"/>
    </source>
</evidence>
<dbReference type="Proteomes" id="UP001444661">
    <property type="component" value="Unassembled WGS sequence"/>
</dbReference>
<evidence type="ECO:0000313" key="3">
    <source>
        <dbReference type="Proteomes" id="UP001444661"/>
    </source>
</evidence>
<sequence length="370" mass="42775">MDHHPHQDIIAAPGQADFEEAPPPYSAREEPFMTCHSTCCGHFEDSDEPHILWKMLQTRGTLPDIVVIETRLPCWHCALSWTEDIKSWLESLEGRGNDDDDKRILVAELAWVAAYLEANPKLSDTEENLARMGAEIRRLGRLGAYLVDAVKDAYGRTSASHMALFRGLRYWSLRSTHGMVRREYLTMLDMELNNLARVRAEHDRLLDRGEAEGGTFLISLRELNRLYYALVEVYEAIAQIAAVVATTHGDLYPYYQPYVTYQRFLYVKRDLREQCDLYKKLSQDVQRDVETFRDSLPIRELVDPVPMPSRNDSRIEFIKKIEESITLITLETGELWDSVDEAEEAPYPRASRRFDWLPCQEGIMELDDAL</sequence>
<proteinExistence type="predicted"/>
<evidence type="ECO:0000313" key="2">
    <source>
        <dbReference type="EMBL" id="KAK8040198.1"/>
    </source>
</evidence>
<name>A0ABR1T0U9_9PEZI</name>
<comment type="caution">
    <text evidence="2">The sequence shown here is derived from an EMBL/GenBank/DDBJ whole genome shotgun (WGS) entry which is preliminary data.</text>
</comment>
<gene>
    <name evidence="2" type="ORF">PG993_008609</name>
</gene>